<evidence type="ECO:0000256" key="5">
    <source>
        <dbReference type="ARBA" id="ARBA00022833"/>
    </source>
</evidence>
<dbReference type="PANTHER" id="PTHR18952">
    <property type="entry name" value="CARBONIC ANHYDRASE"/>
    <property type="match status" value="1"/>
</dbReference>
<dbReference type="EMBL" id="MTYJ01000004">
    <property type="protein sequence ID" value="OQV24912.1"/>
    <property type="molecule type" value="Genomic_DNA"/>
</dbReference>
<dbReference type="GO" id="GO:0005886">
    <property type="term" value="C:plasma membrane"/>
    <property type="evidence" value="ECO:0007669"/>
    <property type="project" value="TreeGrafter"/>
</dbReference>
<dbReference type="EC" id="4.2.1.1" evidence="3 8"/>
<dbReference type="SMART" id="SM01057">
    <property type="entry name" value="Carb_anhydrase"/>
    <property type="match status" value="1"/>
</dbReference>
<dbReference type="GO" id="GO:0004089">
    <property type="term" value="F:carbonate dehydratase activity"/>
    <property type="evidence" value="ECO:0007669"/>
    <property type="project" value="UniProtKB-UniRule"/>
</dbReference>
<protein>
    <recommendedName>
        <fullName evidence="3 8">Carbonic anhydrase</fullName>
        <ecNumber evidence="3 8">4.2.1.1</ecNumber>
    </recommendedName>
</protein>
<evidence type="ECO:0000256" key="7">
    <source>
        <dbReference type="ARBA" id="ARBA00048348"/>
    </source>
</evidence>
<dbReference type="InterPro" id="IPR023561">
    <property type="entry name" value="Carbonic_anhydrase_a-class"/>
</dbReference>
<comment type="cofactor">
    <cofactor evidence="8">
        <name>Zn(2+)</name>
        <dbReference type="ChEBI" id="CHEBI:29105"/>
    </cofactor>
</comment>
<dbReference type="GO" id="GO:0008270">
    <property type="term" value="F:zinc ion binding"/>
    <property type="evidence" value="ECO:0007669"/>
    <property type="project" value="UniProtKB-UniRule"/>
</dbReference>
<dbReference type="InterPro" id="IPR018338">
    <property type="entry name" value="Carbonic_anhydrase_a-class_CS"/>
</dbReference>
<dbReference type="PROSITE" id="PS51144">
    <property type="entry name" value="ALPHA_CA_2"/>
    <property type="match status" value="1"/>
</dbReference>
<feature type="domain" description="Alpha-carbonic anhydrase" evidence="9">
    <location>
        <begin position="1"/>
        <end position="273"/>
    </location>
</feature>
<reference evidence="11" key="1">
    <citation type="submission" date="2017-01" db="EMBL/GenBank/DDBJ databases">
        <title>Comparative genomics of anhydrobiosis in the tardigrade Hypsibius dujardini.</title>
        <authorList>
            <person name="Yoshida Y."/>
            <person name="Koutsovoulos G."/>
            <person name="Laetsch D."/>
            <person name="Stevens L."/>
            <person name="Kumar S."/>
            <person name="Horikawa D."/>
            <person name="Ishino K."/>
            <person name="Komine S."/>
            <person name="Tomita M."/>
            <person name="Blaxter M."/>
            <person name="Arakawa K."/>
        </authorList>
    </citation>
    <scope>NUCLEOTIDE SEQUENCE [LARGE SCALE GENOMIC DNA]</scope>
    <source>
        <strain evidence="11">Z151</strain>
    </source>
</reference>
<keyword evidence="4 8" id="KW-0479">Metal-binding</keyword>
<comment type="catalytic activity">
    <reaction evidence="7 8">
        <text>hydrogencarbonate + H(+) = CO2 + H2O</text>
        <dbReference type="Rhea" id="RHEA:10748"/>
        <dbReference type="ChEBI" id="CHEBI:15377"/>
        <dbReference type="ChEBI" id="CHEBI:15378"/>
        <dbReference type="ChEBI" id="CHEBI:16526"/>
        <dbReference type="ChEBI" id="CHEBI:17544"/>
        <dbReference type="EC" id="4.2.1.1"/>
    </reaction>
</comment>
<comment type="similarity">
    <text evidence="2 8">Belongs to the alpha-carbonic anhydrase family.</text>
</comment>
<comment type="caution">
    <text evidence="10">The sequence shown here is derived from an EMBL/GenBank/DDBJ whole genome shotgun (WGS) entry which is preliminary data.</text>
</comment>
<dbReference type="PROSITE" id="PS00162">
    <property type="entry name" value="ALPHA_CA_1"/>
    <property type="match status" value="1"/>
</dbReference>
<keyword evidence="5 8" id="KW-0862">Zinc</keyword>
<evidence type="ECO:0000313" key="11">
    <source>
        <dbReference type="Proteomes" id="UP000192578"/>
    </source>
</evidence>
<evidence type="ECO:0000256" key="4">
    <source>
        <dbReference type="ARBA" id="ARBA00022723"/>
    </source>
</evidence>
<name>A0A1W0XC49_HYPEX</name>
<evidence type="ECO:0000259" key="9">
    <source>
        <dbReference type="PROSITE" id="PS51144"/>
    </source>
</evidence>
<evidence type="ECO:0000256" key="3">
    <source>
        <dbReference type="ARBA" id="ARBA00012925"/>
    </source>
</evidence>
<dbReference type="CDD" id="cd00326">
    <property type="entry name" value="alpha_CA"/>
    <property type="match status" value="1"/>
</dbReference>
<dbReference type="Pfam" id="PF00194">
    <property type="entry name" value="Carb_anhydrase"/>
    <property type="match status" value="1"/>
</dbReference>
<keyword evidence="11" id="KW-1185">Reference proteome</keyword>
<keyword evidence="6 8" id="KW-0456">Lyase</keyword>
<accession>A0A1W0XC49</accession>
<evidence type="ECO:0000256" key="2">
    <source>
        <dbReference type="ARBA" id="ARBA00010718"/>
    </source>
</evidence>
<dbReference type="AlphaFoldDB" id="A0A1W0XC49"/>
<comment type="function">
    <text evidence="1 8">Reversible hydration of carbon dioxide.</text>
</comment>
<evidence type="ECO:0000256" key="6">
    <source>
        <dbReference type="ARBA" id="ARBA00023239"/>
    </source>
</evidence>
<gene>
    <name evidence="10" type="ORF">BV898_01126</name>
</gene>
<proteinExistence type="inferred from homology"/>
<organism evidence="10 11">
    <name type="scientific">Hypsibius exemplaris</name>
    <name type="common">Freshwater tardigrade</name>
    <dbReference type="NCBI Taxonomy" id="2072580"/>
    <lineage>
        <taxon>Eukaryota</taxon>
        <taxon>Metazoa</taxon>
        <taxon>Ecdysozoa</taxon>
        <taxon>Tardigrada</taxon>
        <taxon>Eutardigrada</taxon>
        <taxon>Parachela</taxon>
        <taxon>Hypsibioidea</taxon>
        <taxon>Hypsibiidae</taxon>
        <taxon>Hypsibius</taxon>
    </lineage>
</organism>
<dbReference type="InterPro" id="IPR001148">
    <property type="entry name" value="CA_dom"/>
</dbReference>
<dbReference type="Proteomes" id="UP000192578">
    <property type="component" value="Unassembled WGS sequence"/>
</dbReference>
<sequence>MRIKLPPALWKALYPACSGTRQSPIEIGLVSVVLDLTLESLDLSAYEAHPVGNNWTLVDNGHSVQFSAQFNAPPQIQNGSLGTKYVLTQFHFHWGATDDRGSEHVINGTRYPLELHLVHRKFNETDAQSTADSTGLAVVAVLFEIATGTETANPHLEPLISAVSQATIPNAPVTVTLPDMKLADILPQSPSYYRYLDSLTTPPCAEAVVWTVMKRRVKITETQMQIFRSLRVPPEPTPASDRSLHVEAGPPEVLVDNFRPTQFSVGRVVRYHPEVYLVFVD</sequence>
<dbReference type="InterPro" id="IPR036398">
    <property type="entry name" value="CA_dom_sf"/>
</dbReference>
<dbReference type="SUPFAM" id="SSF51069">
    <property type="entry name" value="Carbonic anhydrase"/>
    <property type="match status" value="1"/>
</dbReference>
<dbReference type="PANTHER" id="PTHR18952:SF265">
    <property type="entry name" value="CARBONIC ANHYDRASE"/>
    <property type="match status" value="1"/>
</dbReference>
<evidence type="ECO:0000313" key="10">
    <source>
        <dbReference type="EMBL" id="OQV24912.1"/>
    </source>
</evidence>
<evidence type="ECO:0000256" key="8">
    <source>
        <dbReference type="RuleBase" id="RU367011"/>
    </source>
</evidence>
<evidence type="ECO:0000256" key="1">
    <source>
        <dbReference type="ARBA" id="ARBA00002904"/>
    </source>
</evidence>
<dbReference type="Gene3D" id="3.10.200.10">
    <property type="entry name" value="Alpha carbonic anhydrase"/>
    <property type="match status" value="1"/>
</dbReference>
<dbReference type="OrthoDB" id="429145at2759"/>